<evidence type="ECO:0000256" key="5">
    <source>
        <dbReference type="ARBA" id="ARBA00022642"/>
    </source>
</evidence>
<keyword evidence="3" id="KW-0597">Phosphoprotein</keyword>
<keyword evidence="9" id="KW-0808">Transferase</keyword>
<evidence type="ECO:0000256" key="4">
    <source>
        <dbReference type="ARBA" id="ARBA00022598"/>
    </source>
</evidence>
<dbReference type="eggNOG" id="COG1488">
    <property type="taxonomic scope" value="Bacteria"/>
</dbReference>
<dbReference type="PIRSF" id="PIRSF000484">
    <property type="entry name" value="NAPRT"/>
    <property type="match status" value="1"/>
</dbReference>
<keyword evidence="5" id="KW-0662">Pyridine nucleotide biosynthesis</keyword>
<evidence type="ECO:0000313" key="9">
    <source>
        <dbReference type="EMBL" id="ACF07596.1"/>
    </source>
</evidence>
<evidence type="ECO:0000256" key="3">
    <source>
        <dbReference type="ARBA" id="ARBA00022553"/>
    </source>
</evidence>
<dbReference type="InterPro" id="IPR036068">
    <property type="entry name" value="Nicotinate_pribotase-like_C"/>
</dbReference>
<organism evidence="9 10">
    <name type="scientific">Metamycoplasma arthritidis (strain 158L3-1)</name>
    <name type="common">Mycoplasma arthritidis</name>
    <dbReference type="NCBI Taxonomy" id="243272"/>
    <lineage>
        <taxon>Bacteria</taxon>
        <taxon>Bacillati</taxon>
        <taxon>Mycoplasmatota</taxon>
        <taxon>Mycoplasmoidales</taxon>
        <taxon>Metamycoplasmataceae</taxon>
        <taxon>Metamycoplasma</taxon>
    </lineage>
</organism>
<comment type="catalytic activity">
    <reaction evidence="7">
        <text>5-phospho-alpha-D-ribose 1-diphosphate + nicotinate + ATP + H2O = nicotinate beta-D-ribonucleotide + ADP + phosphate + diphosphate</text>
        <dbReference type="Rhea" id="RHEA:36163"/>
        <dbReference type="ChEBI" id="CHEBI:15377"/>
        <dbReference type="ChEBI" id="CHEBI:30616"/>
        <dbReference type="ChEBI" id="CHEBI:32544"/>
        <dbReference type="ChEBI" id="CHEBI:33019"/>
        <dbReference type="ChEBI" id="CHEBI:43474"/>
        <dbReference type="ChEBI" id="CHEBI:57502"/>
        <dbReference type="ChEBI" id="CHEBI:58017"/>
        <dbReference type="ChEBI" id="CHEBI:456216"/>
        <dbReference type="EC" id="6.3.4.21"/>
    </reaction>
</comment>
<dbReference type="AlphaFoldDB" id="B3PNJ4"/>
<evidence type="ECO:0000256" key="6">
    <source>
        <dbReference type="ARBA" id="ARBA00047445"/>
    </source>
</evidence>
<name>B3PNJ4_META1</name>
<dbReference type="HOGENOM" id="CLU_043773_1_0_14"/>
<dbReference type="Gene3D" id="3.90.1170.20">
    <property type="entry name" value="Quinolinate phosphoribosyl transferase, N-terminal domain"/>
    <property type="match status" value="1"/>
</dbReference>
<dbReference type="Gene3D" id="3.20.20.70">
    <property type="entry name" value="Aldolase class I"/>
    <property type="match status" value="1"/>
</dbReference>
<evidence type="ECO:0000259" key="8">
    <source>
        <dbReference type="Pfam" id="PF02749"/>
    </source>
</evidence>
<dbReference type="InterPro" id="IPR037128">
    <property type="entry name" value="Quinolinate_PRibosylTase_N_sf"/>
</dbReference>
<proteinExistence type="predicted"/>
<evidence type="ECO:0000313" key="10">
    <source>
        <dbReference type="Proteomes" id="UP000008812"/>
    </source>
</evidence>
<dbReference type="EC" id="6.3.4.21" evidence="2"/>
<feature type="domain" description="Quinolinate phosphoribosyl transferase N-terminal" evidence="8">
    <location>
        <begin position="21"/>
        <end position="101"/>
    </location>
</feature>
<dbReference type="SUPFAM" id="SSF54675">
    <property type="entry name" value="Nicotinate/Quinolinate PRTase N-terminal domain-like"/>
    <property type="match status" value="1"/>
</dbReference>
<accession>B3PNJ4</accession>
<keyword evidence="4" id="KW-0436">Ligase</keyword>
<sequence length="335" mass="37481">MKLTDKISLYFHQTKEISEKYLPNNVVTLQFFQRHNDVMLCGINEVIKLLEENTDTSKYTIKYLPEGTIVKNREVCLELEGSYHDFGIWEGIIDGILARQSSIATNAYRIVKAANGKNIVSMADRADHYINQLNDAHAIEVGGIKNHSSFASSNFDASRTYGSMPHALIQMFDGDLVKACEAYHNTFPEDELYALVDFHNDVINDSLACLARFKDELKGVRIDTSKSMIDKMFEQDSNQWGVTPDQVKNLRKALDSHGGKHVKITVSSGFDAKKIAYFESLGAPVDTYGVGEALLKINVHFSADATRLNGKLIAKAGRGYLENKRLIKYSGALNK</sequence>
<dbReference type="InterPro" id="IPR013785">
    <property type="entry name" value="Aldolase_TIM"/>
</dbReference>
<dbReference type="PANTHER" id="PTHR43202:SF1">
    <property type="entry name" value="NICOTINATE PHOSPHORIBOSYLTRANSFERASE"/>
    <property type="match status" value="1"/>
</dbReference>
<comment type="pathway">
    <text evidence="1">Cofactor biosynthesis; NAD(+) biosynthesis; nicotinate D-ribonucleotide from nicotinate: step 1/1.</text>
</comment>
<dbReference type="InterPro" id="IPR007229">
    <property type="entry name" value="Nic_PRibTrfase-Fam"/>
</dbReference>
<keyword evidence="10" id="KW-1185">Reference proteome</keyword>
<reference evidence="9 10" key="1">
    <citation type="journal article" date="2008" name="Infect. Immun.">
        <title>Genome of Mycoplasma arthritidis.</title>
        <authorList>
            <person name="Dybvig K."/>
            <person name="Zuhua C."/>
            <person name="Lao P."/>
            <person name="Jordan D.S."/>
            <person name="French C.T."/>
            <person name="Tu A.H."/>
            <person name="Loraine A.E."/>
        </authorList>
    </citation>
    <scope>NUCLEOTIDE SEQUENCE [LARGE SCALE GENOMIC DNA]</scope>
    <source>
        <strain evidence="9 10">158L3-1</strain>
    </source>
</reference>
<dbReference type="SUPFAM" id="SSF51690">
    <property type="entry name" value="Nicotinate/Quinolinate PRTase C-terminal domain-like"/>
    <property type="match status" value="1"/>
</dbReference>
<keyword evidence="9" id="KW-0328">Glycosyltransferase</keyword>
<dbReference type="RefSeq" id="WP_012498553.1">
    <property type="nucleotide sequence ID" value="NC_011025.1"/>
</dbReference>
<gene>
    <name evidence="9" type="ordered locus">MARTH_orf880</name>
</gene>
<dbReference type="UniPathway" id="UPA00253">
    <property type="reaction ID" value="UER00457"/>
</dbReference>
<dbReference type="KEGG" id="mat:MARTH_orf880"/>
<evidence type="ECO:0000256" key="2">
    <source>
        <dbReference type="ARBA" id="ARBA00013236"/>
    </source>
</evidence>
<dbReference type="STRING" id="243272.MARTH_orf880"/>
<protein>
    <recommendedName>
        <fullName evidence="2">nicotinate phosphoribosyltransferase</fullName>
        <ecNumber evidence="2">6.3.4.21</ecNumber>
    </recommendedName>
</protein>
<dbReference type="Proteomes" id="UP000008812">
    <property type="component" value="Chromosome"/>
</dbReference>
<evidence type="ECO:0000256" key="7">
    <source>
        <dbReference type="ARBA" id="ARBA00048668"/>
    </source>
</evidence>
<dbReference type="GO" id="GO:0009435">
    <property type="term" value="P:NAD+ biosynthetic process"/>
    <property type="evidence" value="ECO:0007669"/>
    <property type="project" value="UniProtKB-UniPathway"/>
</dbReference>
<comment type="catalytic activity">
    <reaction evidence="6">
        <text>nicotinate beta-D-ribonucleotide + CO2 + diphosphate = quinolinate + 5-phospho-alpha-D-ribose 1-diphosphate + 2 H(+)</text>
        <dbReference type="Rhea" id="RHEA:12733"/>
        <dbReference type="ChEBI" id="CHEBI:15378"/>
        <dbReference type="ChEBI" id="CHEBI:16526"/>
        <dbReference type="ChEBI" id="CHEBI:29959"/>
        <dbReference type="ChEBI" id="CHEBI:33019"/>
        <dbReference type="ChEBI" id="CHEBI:57502"/>
        <dbReference type="ChEBI" id="CHEBI:58017"/>
        <dbReference type="EC" id="2.4.2.19"/>
    </reaction>
</comment>
<dbReference type="GO" id="GO:0004516">
    <property type="term" value="F:nicotinate phosphoribosyltransferase activity"/>
    <property type="evidence" value="ECO:0007669"/>
    <property type="project" value="UniProtKB-EC"/>
</dbReference>
<dbReference type="Pfam" id="PF02749">
    <property type="entry name" value="QRPTase_N"/>
    <property type="match status" value="1"/>
</dbReference>
<dbReference type="GO" id="GO:0004514">
    <property type="term" value="F:nicotinate-nucleotide diphosphorylase (carboxylating) activity"/>
    <property type="evidence" value="ECO:0007669"/>
    <property type="project" value="UniProtKB-EC"/>
</dbReference>
<evidence type="ECO:0000256" key="1">
    <source>
        <dbReference type="ARBA" id="ARBA00004952"/>
    </source>
</evidence>
<dbReference type="InterPro" id="IPR053190">
    <property type="entry name" value="NAPRTase-like"/>
</dbReference>
<dbReference type="NCBIfam" id="NF005529">
    <property type="entry name" value="PRK07188.1"/>
    <property type="match status" value="1"/>
</dbReference>
<dbReference type="EMBL" id="CP001047">
    <property type="protein sequence ID" value="ACF07596.1"/>
    <property type="molecule type" value="Genomic_DNA"/>
</dbReference>
<dbReference type="PANTHER" id="PTHR43202">
    <property type="entry name" value="NICOTINATE-NUCLEOTIDE PYROPHOSPHORYLASE"/>
    <property type="match status" value="1"/>
</dbReference>
<dbReference type="InterPro" id="IPR022412">
    <property type="entry name" value="Quinolinate_PRibosylTrfase_N"/>
</dbReference>